<keyword evidence="2" id="KW-1185">Reference proteome</keyword>
<proteinExistence type="predicted"/>
<name>A0A9Q0X3R3_9ROSI</name>
<organism evidence="1 2">
    <name type="scientific">Salix koriyanagi</name>
    <dbReference type="NCBI Taxonomy" id="2511006"/>
    <lineage>
        <taxon>Eukaryota</taxon>
        <taxon>Viridiplantae</taxon>
        <taxon>Streptophyta</taxon>
        <taxon>Embryophyta</taxon>
        <taxon>Tracheophyta</taxon>
        <taxon>Spermatophyta</taxon>
        <taxon>Magnoliopsida</taxon>
        <taxon>eudicotyledons</taxon>
        <taxon>Gunneridae</taxon>
        <taxon>Pentapetalae</taxon>
        <taxon>rosids</taxon>
        <taxon>fabids</taxon>
        <taxon>Malpighiales</taxon>
        <taxon>Salicaceae</taxon>
        <taxon>Saliceae</taxon>
        <taxon>Salix</taxon>
    </lineage>
</organism>
<protein>
    <submittedName>
        <fullName evidence="1">Uncharacterized protein</fullName>
    </submittedName>
</protein>
<evidence type="ECO:0000313" key="1">
    <source>
        <dbReference type="EMBL" id="KAJ6778357.1"/>
    </source>
</evidence>
<dbReference type="Proteomes" id="UP001151752">
    <property type="component" value="Chromosome 16"/>
</dbReference>
<reference evidence="1" key="2">
    <citation type="journal article" date="2023" name="Int. J. Mol. Sci.">
        <title>De Novo Assembly and Annotation of 11 Diverse Shrub Willow (Salix) Genomes Reveals Novel Gene Organization in Sex-Linked Regions.</title>
        <authorList>
            <person name="Hyden B."/>
            <person name="Feng K."/>
            <person name="Yates T.B."/>
            <person name="Jawdy S."/>
            <person name="Cereghino C."/>
            <person name="Smart L.B."/>
            <person name="Muchero W."/>
        </authorList>
    </citation>
    <scope>NUCLEOTIDE SEQUENCE</scope>
    <source>
        <tissue evidence="1">Shoot tip</tissue>
    </source>
</reference>
<dbReference type="AlphaFoldDB" id="A0A9Q0X3R3"/>
<accession>A0A9Q0X3R3</accession>
<sequence>MARRPAMRITHIKKNTCFRSGLLDECFNDAVDDLGNEKTKSEKHAVELSTE</sequence>
<gene>
    <name evidence="1" type="ORF">OIU74_002200</name>
</gene>
<dbReference type="EMBL" id="JAPFFM010000001">
    <property type="protein sequence ID" value="KAJ6778357.1"/>
    <property type="molecule type" value="Genomic_DNA"/>
</dbReference>
<reference evidence="1" key="1">
    <citation type="submission" date="2022-11" db="EMBL/GenBank/DDBJ databases">
        <authorList>
            <person name="Hyden B.L."/>
            <person name="Feng K."/>
            <person name="Yates T."/>
            <person name="Jawdy S."/>
            <person name="Smart L.B."/>
            <person name="Muchero W."/>
        </authorList>
    </citation>
    <scope>NUCLEOTIDE SEQUENCE</scope>
    <source>
        <tissue evidence="1">Shoot tip</tissue>
    </source>
</reference>
<comment type="caution">
    <text evidence="1">The sequence shown here is derived from an EMBL/GenBank/DDBJ whole genome shotgun (WGS) entry which is preliminary data.</text>
</comment>
<evidence type="ECO:0000313" key="2">
    <source>
        <dbReference type="Proteomes" id="UP001151752"/>
    </source>
</evidence>